<dbReference type="EMBL" id="CP001287">
    <property type="protein sequence ID" value="ACK66264.1"/>
    <property type="molecule type" value="Genomic_DNA"/>
</dbReference>
<gene>
    <name evidence="1" type="ordered locus">PCC8801_2239</name>
</gene>
<proteinExistence type="predicted"/>
<dbReference type="STRING" id="41431.PCC8801_2239"/>
<accession>B7K169</accession>
<dbReference type="HOGENOM" id="CLU_2600203_0_0_3"/>
<sequence>MGSLGSLGRVGRVGSVGEIGEVGEIILTTAYCLLPIAYSPFPISLNLHSKNLKLCQKTDCQTLWYDYKKGSKIPNSVNN</sequence>
<name>B7K169_RIPO1</name>
<dbReference type="AlphaFoldDB" id="B7K169"/>
<keyword evidence="2" id="KW-1185">Reference proteome</keyword>
<reference evidence="2" key="1">
    <citation type="journal article" date="2011" name="MBio">
        <title>Novel metabolic attributes of the genus Cyanothece, comprising a group of unicellular nitrogen-fixing Cyanobacteria.</title>
        <authorList>
            <person name="Bandyopadhyay A."/>
            <person name="Elvitigala T."/>
            <person name="Welsh E."/>
            <person name="Stockel J."/>
            <person name="Liberton M."/>
            <person name="Min H."/>
            <person name="Sherman L.A."/>
            <person name="Pakrasi H.B."/>
        </authorList>
    </citation>
    <scope>NUCLEOTIDE SEQUENCE [LARGE SCALE GENOMIC DNA]</scope>
    <source>
        <strain evidence="2">PCC 8801</strain>
    </source>
</reference>
<evidence type="ECO:0000313" key="1">
    <source>
        <dbReference type="EMBL" id="ACK66264.1"/>
    </source>
</evidence>
<dbReference type="Proteomes" id="UP000008204">
    <property type="component" value="Chromosome"/>
</dbReference>
<organism evidence="1 2">
    <name type="scientific">Rippkaea orientalis (strain PCC 8801 / RF-1)</name>
    <name type="common">Cyanothece sp. (strain PCC 8801)</name>
    <dbReference type="NCBI Taxonomy" id="41431"/>
    <lineage>
        <taxon>Bacteria</taxon>
        <taxon>Bacillati</taxon>
        <taxon>Cyanobacteriota</taxon>
        <taxon>Cyanophyceae</taxon>
        <taxon>Oscillatoriophycideae</taxon>
        <taxon>Chroococcales</taxon>
        <taxon>Aphanothecaceae</taxon>
        <taxon>Rippkaea</taxon>
        <taxon>Rippkaea orientalis</taxon>
    </lineage>
</organism>
<evidence type="ECO:0000313" key="2">
    <source>
        <dbReference type="Proteomes" id="UP000008204"/>
    </source>
</evidence>
<dbReference type="KEGG" id="cyp:PCC8801_2239"/>
<protein>
    <submittedName>
        <fullName evidence="1">Uncharacterized protein</fullName>
    </submittedName>
</protein>